<dbReference type="AlphaFoldDB" id="A0A813VL71"/>
<feature type="non-terminal residue" evidence="1">
    <location>
        <position position="1"/>
    </location>
</feature>
<accession>A0A813VL71</accession>
<proteinExistence type="predicted"/>
<reference evidence="1" key="1">
    <citation type="submission" date="2021-02" db="EMBL/GenBank/DDBJ databases">
        <authorList>
            <person name="Nowell W R."/>
        </authorList>
    </citation>
    <scope>NUCLEOTIDE SEQUENCE</scope>
    <source>
        <strain evidence="1">Ploen Becks lab</strain>
    </source>
</reference>
<evidence type="ECO:0000313" key="2">
    <source>
        <dbReference type="Proteomes" id="UP000663879"/>
    </source>
</evidence>
<organism evidence="1 2">
    <name type="scientific">Brachionus calyciflorus</name>
    <dbReference type="NCBI Taxonomy" id="104777"/>
    <lineage>
        <taxon>Eukaryota</taxon>
        <taxon>Metazoa</taxon>
        <taxon>Spiralia</taxon>
        <taxon>Gnathifera</taxon>
        <taxon>Rotifera</taxon>
        <taxon>Eurotatoria</taxon>
        <taxon>Monogononta</taxon>
        <taxon>Pseudotrocha</taxon>
        <taxon>Ploima</taxon>
        <taxon>Brachionidae</taxon>
        <taxon>Brachionus</taxon>
    </lineage>
</organism>
<comment type="caution">
    <text evidence="1">The sequence shown here is derived from an EMBL/GenBank/DDBJ whole genome shotgun (WGS) entry which is preliminary data.</text>
</comment>
<dbReference type="Proteomes" id="UP000663879">
    <property type="component" value="Unassembled WGS sequence"/>
</dbReference>
<sequence length="116" mass="13946">MDLNKDDHNPVQGSDDTKTIADIYYRQKSTWINSLLLRKEASEIYEENGRLIQNITVKMNETKKTIKPDNHLEFEEILKVEDLRELKKRFSNRIKTKLNKLNTQEYLFDRNKRKFA</sequence>
<evidence type="ECO:0000313" key="1">
    <source>
        <dbReference type="EMBL" id="CAF0844963.1"/>
    </source>
</evidence>
<gene>
    <name evidence="1" type="ORF">OXX778_LOCUS8651</name>
</gene>
<dbReference type="EMBL" id="CAJNOC010001210">
    <property type="protein sequence ID" value="CAF0844963.1"/>
    <property type="molecule type" value="Genomic_DNA"/>
</dbReference>
<name>A0A813VL71_9BILA</name>
<keyword evidence="2" id="KW-1185">Reference proteome</keyword>
<protein>
    <submittedName>
        <fullName evidence="1">Uncharacterized protein</fullName>
    </submittedName>
</protein>